<dbReference type="GO" id="GO:0006865">
    <property type="term" value="P:amino acid transport"/>
    <property type="evidence" value="ECO:0007669"/>
    <property type="project" value="InterPro"/>
</dbReference>
<dbReference type="DNASU" id="3474540"/>
<gene>
    <name evidence="7" type="ORF">ATY89_04070</name>
    <name evidence="8" type="ORF">ATZ20_07095</name>
</gene>
<evidence type="ECO:0000313" key="9">
    <source>
        <dbReference type="Proteomes" id="UP000060043"/>
    </source>
</evidence>
<comment type="subcellular location">
    <subcellularLocation>
        <location evidence="1">Cell membrane</location>
        <topology evidence="1">Multi-pass membrane protein</topology>
    </subcellularLocation>
</comment>
<dbReference type="InterPro" id="IPR001123">
    <property type="entry name" value="LeuE-type"/>
</dbReference>
<dbReference type="STRING" id="1435377.SUSAZ_02285"/>
<dbReference type="AlphaFoldDB" id="A0A0U3HAF0"/>
<keyword evidence="4 6" id="KW-1133">Transmembrane helix</keyword>
<evidence type="ECO:0000256" key="4">
    <source>
        <dbReference type="ARBA" id="ARBA00022989"/>
    </source>
</evidence>
<dbReference type="RefSeq" id="WP_011277362.1">
    <property type="nucleotide sequence ID" value="NZ_BHWZ01000001.1"/>
</dbReference>
<keyword evidence="3 6" id="KW-0812">Transmembrane</keyword>
<evidence type="ECO:0000313" key="7">
    <source>
        <dbReference type="EMBL" id="ALU29193.1"/>
    </source>
</evidence>
<dbReference type="PANTHER" id="PTHR38825">
    <property type="entry name" value="LYSINE EXPORTER PROTEIN (LYSE/YGGA)"/>
    <property type="match status" value="1"/>
</dbReference>
<dbReference type="GO" id="GO:0005886">
    <property type="term" value="C:plasma membrane"/>
    <property type="evidence" value="ECO:0007669"/>
    <property type="project" value="UniProtKB-SubCell"/>
</dbReference>
<organism evidence="8 9">
    <name type="scientific">Sulfolobus acidocaldarius</name>
    <dbReference type="NCBI Taxonomy" id="2285"/>
    <lineage>
        <taxon>Archaea</taxon>
        <taxon>Thermoproteota</taxon>
        <taxon>Thermoprotei</taxon>
        <taxon>Sulfolobales</taxon>
        <taxon>Sulfolobaceae</taxon>
        <taxon>Sulfolobus</taxon>
    </lineage>
</organism>
<dbReference type="GeneID" id="14550975"/>
<keyword evidence="5 6" id="KW-0472">Membrane</keyword>
<feature type="transmembrane region" description="Helical" evidence="6">
    <location>
        <begin position="6"/>
        <end position="24"/>
    </location>
</feature>
<dbReference type="PaxDb" id="1435377-SUSAZ_02285"/>
<dbReference type="Pfam" id="PF01810">
    <property type="entry name" value="LysE"/>
    <property type="match status" value="1"/>
</dbReference>
<dbReference type="PANTHER" id="PTHR38825:SF2">
    <property type="entry name" value="LYSINE TRANSPORTER LYSE"/>
    <property type="match status" value="1"/>
</dbReference>
<feature type="transmembrane region" description="Helical" evidence="6">
    <location>
        <begin position="159"/>
        <end position="180"/>
    </location>
</feature>
<dbReference type="EMBL" id="CP013694">
    <property type="protein sequence ID" value="ALU29193.1"/>
    <property type="molecule type" value="Genomic_DNA"/>
</dbReference>
<sequence>MSEVYSLATGILMGLSIAAPPGPINAMMANESTRSFLNGIAVGAGAMTADFVFFWITYLFKSIIPSNILFVFYIVGGVYMLYLSYSVLRAKQVSSSTGGSYVKGLSVAIVNPYQISWWLTFGISMLNQFSVLVAPGFFIGILIWILAFPFLINRIGQRYVKYVKIFSFTILLIFGAYILYQGVHYFI</sequence>
<evidence type="ECO:0000256" key="5">
    <source>
        <dbReference type="ARBA" id="ARBA00023136"/>
    </source>
</evidence>
<feature type="transmembrane region" description="Helical" evidence="6">
    <location>
        <begin position="131"/>
        <end position="152"/>
    </location>
</feature>
<feature type="transmembrane region" description="Helical" evidence="6">
    <location>
        <begin position="68"/>
        <end position="88"/>
    </location>
</feature>
<proteinExistence type="predicted"/>
<name>A0A0U3HAF0_9CREN</name>
<evidence type="ECO:0000256" key="1">
    <source>
        <dbReference type="ARBA" id="ARBA00004651"/>
    </source>
</evidence>
<accession>A0A0U3HAF0</accession>
<dbReference type="Proteomes" id="UP000060043">
    <property type="component" value="Chromosome"/>
</dbReference>
<feature type="transmembrane region" description="Helical" evidence="6">
    <location>
        <begin position="100"/>
        <end position="119"/>
    </location>
</feature>
<dbReference type="OMA" id="APPGPMN"/>
<evidence type="ECO:0000313" key="8">
    <source>
        <dbReference type="EMBL" id="ALU31920.1"/>
    </source>
</evidence>
<feature type="transmembrane region" description="Helical" evidence="6">
    <location>
        <begin position="36"/>
        <end position="56"/>
    </location>
</feature>
<evidence type="ECO:0000313" key="10">
    <source>
        <dbReference type="Proteomes" id="UP000065473"/>
    </source>
</evidence>
<dbReference type="EMBL" id="CP013695">
    <property type="protein sequence ID" value="ALU31920.1"/>
    <property type="molecule type" value="Genomic_DNA"/>
</dbReference>
<evidence type="ECO:0000256" key="2">
    <source>
        <dbReference type="ARBA" id="ARBA00022475"/>
    </source>
</evidence>
<evidence type="ECO:0000256" key="3">
    <source>
        <dbReference type="ARBA" id="ARBA00022692"/>
    </source>
</evidence>
<evidence type="ECO:0000256" key="6">
    <source>
        <dbReference type="SAM" id="Phobius"/>
    </source>
</evidence>
<dbReference type="Proteomes" id="UP000065473">
    <property type="component" value="Chromosome"/>
</dbReference>
<reference evidence="9 10" key="1">
    <citation type="submission" date="2015-12" db="EMBL/GenBank/DDBJ databases">
        <title>A stable core within a dynamic pangenome in Sulfolobus acidocaldarius.</title>
        <authorList>
            <person name="Anderson R."/>
            <person name="Kouris A."/>
            <person name="Seward C."/>
            <person name="Campbell K."/>
            <person name="Whitaker R."/>
        </authorList>
    </citation>
    <scope>NUCLEOTIDE SEQUENCE [LARGE SCALE GENOMIC DNA]</scope>
    <source>
        <strain evidence="7 10">GG12-C01-09</strain>
        <strain evidence="8 9">NG05B_CO5_07</strain>
    </source>
</reference>
<dbReference type="OrthoDB" id="121309at2157"/>
<protein>
    <submittedName>
        <fullName evidence="8">Lysine transporter LysE</fullName>
    </submittedName>
</protein>
<keyword evidence="2" id="KW-1003">Cell membrane</keyword>